<dbReference type="EMBL" id="CABD030038673">
    <property type="status" value="NOT_ANNOTATED_CDS"/>
    <property type="molecule type" value="Genomic_DNA"/>
</dbReference>
<evidence type="ECO:0000313" key="2">
    <source>
        <dbReference type="Ensembl" id="ENSGGOP00000036940.1"/>
    </source>
</evidence>
<proteinExistence type="predicted"/>
<reference evidence="3" key="1">
    <citation type="submission" date="2011-05" db="EMBL/GenBank/DDBJ databases">
        <title>Insights into the evolution of the great apes provided by the gorilla genome.</title>
        <authorList>
            <person name="Scally A."/>
        </authorList>
    </citation>
    <scope>NUCLEOTIDE SEQUENCE [LARGE SCALE GENOMIC DNA]</scope>
</reference>
<evidence type="ECO:0000313" key="3">
    <source>
        <dbReference type="Proteomes" id="UP000001519"/>
    </source>
</evidence>
<gene>
    <name evidence="2" type="primary">PROCA1</name>
</gene>
<accession>A0A2I2YQD7</accession>
<dbReference type="EMBL" id="CABD030038675">
    <property type="status" value="NOT_ANNOTATED_CDS"/>
    <property type="molecule type" value="Genomic_DNA"/>
</dbReference>
<reference evidence="2 3" key="2">
    <citation type="journal article" date="2012" name="Nature">
        <title>Insights into hominid evolution from the gorilla genome sequence.</title>
        <authorList>
            <person name="Scally A."/>
            <person name="Dutheil J.Y."/>
            <person name="Hillier L.W."/>
            <person name="Jordan G.E."/>
            <person name="Goodhead I."/>
            <person name="Herrero J."/>
            <person name="Hobolth A."/>
            <person name="Lappalainen T."/>
            <person name="Mailund T."/>
            <person name="Marques-Bonet T."/>
            <person name="McCarthy S."/>
            <person name="Montgomery S.H."/>
            <person name="Schwalie P.C."/>
            <person name="Tang Y.A."/>
            <person name="Ward M.C."/>
            <person name="Xue Y."/>
            <person name="Yngvadottir B."/>
            <person name="Alkan C."/>
            <person name="Andersen L.N."/>
            <person name="Ayub Q."/>
            <person name="Ball E.V."/>
            <person name="Beal K."/>
            <person name="Bradley B.J."/>
            <person name="Chen Y."/>
            <person name="Clee C.M."/>
            <person name="Fitzgerald S."/>
            <person name="Graves T.A."/>
            <person name="Gu Y."/>
            <person name="Heath P."/>
            <person name="Heger A."/>
            <person name="Karakoc E."/>
            <person name="Kolb-Kokocinski A."/>
            <person name="Laird G.K."/>
            <person name="Lunter G."/>
            <person name="Meader S."/>
            <person name="Mort M."/>
            <person name="Mullikin J.C."/>
            <person name="Munch K."/>
            <person name="O'Connor T.D."/>
            <person name="Phillips A.D."/>
            <person name="Prado-Martinez J."/>
            <person name="Rogers A.S."/>
            <person name="Sajjadian S."/>
            <person name="Schmidt D."/>
            <person name="Shaw K."/>
            <person name="Simpson J.T."/>
            <person name="Stenson P.D."/>
            <person name="Turner D.J."/>
            <person name="Vigilant L."/>
            <person name="Vilella A.J."/>
            <person name="Whitener W."/>
            <person name="Zhu B."/>
            <person name="Cooper D.N."/>
            <person name="de Jong P."/>
            <person name="Dermitzakis E.T."/>
            <person name="Eichler E.E."/>
            <person name="Flicek P."/>
            <person name="Goldman N."/>
            <person name="Mundy N.I."/>
            <person name="Ning Z."/>
            <person name="Odom D.T."/>
            <person name="Ponting C.P."/>
            <person name="Quail M.A."/>
            <person name="Ryder O.A."/>
            <person name="Searle S.M."/>
            <person name="Warren W.C."/>
            <person name="Wilson R.K."/>
            <person name="Schierup M.H."/>
            <person name="Rogers J."/>
            <person name="Tyler-Smith C."/>
            <person name="Durbin R."/>
        </authorList>
    </citation>
    <scope>NUCLEOTIDE SEQUENCE [LARGE SCALE GENOMIC DNA]</scope>
</reference>
<sequence>MWVRTTLTIERWTKEKTEPKARSWDESRCRGAKATDLSLWQ</sequence>
<feature type="compositionally biased region" description="Basic and acidic residues" evidence="1">
    <location>
        <begin position="16"/>
        <end position="29"/>
    </location>
</feature>
<dbReference type="Proteomes" id="UP000001519">
    <property type="component" value="Chromosome 5"/>
</dbReference>
<dbReference type="AlphaFoldDB" id="A0A2I2YQD7"/>
<protein>
    <submittedName>
        <fullName evidence="2">Protein interacting with cyclin A1</fullName>
    </submittedName>
</protein>
<dbReference type="Ensembl" id="ENSGGOT00000045065.1">
    <property type="protein sequence ID" value="ENSGGOP00000036940.1"/>
    <property type="gene ID" value="ENSGGOG00000016719.3"/>
</dbReference>
<dbReference type="GeneTree" id="ENSGT00940000162235"/>
<dbReference type="EMBL" id="CABD030038674">
    <property type="status" value="NOT_ANNOTATED_CDS"/>
    <property type="molecule type" value="Genomic_DNA"/>
</dbReference>
<feature type="region of interest" description="Disordered" evidence="1">
    <location>
        <begin position="16"/>
        <end position="41"/>
    </location>
</feature>
<dbReference type="Bgee" id="ENSGGOG00000016719">
    <property type="expression patterns" value="Expressed in testis and 5 other cell types or tissues"/>
</dbReference>
<keyword evidence="3" id="KW-1185">Reference proteome</keyword>
<evidence type="ECO:0000256" key="1">
    <source>
        <dbReference type="SAM" id="MobiDB-lite"/>
    </source>
</evidence>
<dbReference type="EMBL" id="CABD030038672">
    <property type="status" value="NOT_ANNOTATED_CDS"/>
    <property type="molecule type" value="Genomic_DNA"/>
</dbReference>
<name>A0A2I2YQD7_GORGO</name>
<reference evidence="2" key="4">
    <citation type="submission" date="2025-09" db="UniProtKB">
        <authorList>
            <consortium name="Ensembl"/>
        </authorList>
    </citation>
    <scope>IDENTIFICATION</scope>
</reference>
<organism evidence="2 3">
    <name type="scientific">Gorilla gorilla gorilla</name>
    <name type="common">Western lowland gorilla</name>
    <dbReference type="NCBI Taxonomy" id="9595"/>
    <lineage>
        <taxon>Eukaryota</taxon>
        <taxon>Metazoa</taxon>
        <taxon>Chordata</taxon>
        <taxon>Craniata</taxon>
        <taxon>Vertebrata</taxon>
        <taxon>Euteleostomi</taxon>
        <taxon>Mammalia</taxon>
        <taxon>Eutheria</taxon>
        <taxon>Euarchontoglires</taxon>
        <taxon>Primates</taxon>
        <taxon>Haplorrhini</taxon>
        <taxon>Catarrhini</taxon>
        <taxon>Hominidae</taxon>
        <taxon>Gorilla</taxon>
    </lineage>
</organism>
<reference evidence="2" key="3">
    <citation type="submission" date="2025-08" db="UniProtKB">
        <authorList>
            <consortium name="Ensembl"/>
        </authorList>
    </citation>
    <scope>IDENTIFICATION</scope>
</reference>